<dbReference type="InterPro" id="IPR004038">
    <property type="entry name" value="Ribosomal_eL8/eL30/eS12/Gad45"/>
</dbReference>
<evidence type="ECO:0000256" key="1">
    <source>
        <dbReference type="ARBA" id="ARBA00004604"/>
    </source>
</evidence>
<sequence length="217" mass="23975">MITVSFIQFPFVSDGGAACDLHLHLSEDAVPCHFGAENWVCVPFFREIGFIELWKPVIIFKRLFRGFFWKAARIGERLSPWVSVGCFMMGTGEAVNPKAYPLADAQLAITILDLVQQAANYKQLKKGANEATKTLNRGISEFVVMAADAEPLEILLHLPLLAEDKNVPYVFVPSKQALGRACGVTRSVIACSVLSNEASQLKPQIQQLKDAIEKLLI</sequence>
<keyword evidence="8 9" id="KW-0687">Ribonucleoprotein</keyword>
<evidence type="ECO:0000256" key="2">
    <source>
        <dbReference type="ARBA" id="ARBA00007337"/>
    </source>
</evidence>
<dbReference type="GO" id="GO:0005681">
    <property type="term" value="C:spliceosomal complex"/>
    <property type="evidence" value="ECO:0007669"/>
    <property type="project" value="UniProtKB-KW"/>
</dbReference>
<dbReference type="PANTHER" id="PTHR23105">
    <property type="entry name" value="RIBOSOMAL PROTEIN L7AE FAMILY MEMBER"/>
    <property type="match status" value="1"/>
</dbReference>
<dbReference type="InterPro" id="IPR029064">
    <property type="entry name" value="Ribosomal_eL30-like_sf"/>
</dbReference>
<dbReference type="PRINTS" id="PR00881">
    <property type="entry name" value="L7ARS6FAMILY"/>
</dbReference>
<dbReference type="GO" id="GO:0005730">
    <property type="term" value="C:nucleolus"/>
    <property type="evidence" value="ECO:0007669"/>
    <property type="project" value="UniProtKB-SubCell"/>
</dbReference>
<feature type="domain" description="Ribosomal protein eL8/eL30/eS12/Gadd45" evidence="10">
    <location>
        <begin position="112"/>
        <end position="200"/>
    </location>
</feature>
<accession>A0A565CTE9</accession>
<keyword evidence="3" id="KW-0507">mRNA processing</keyword>
<dbReference type="PRINTS" id="PR00883">
    <property type="entry name" value="NUCLEARHMG"/>
</dbReference>
<evidence type="ECO:0000259" key="10">
    <source>
        <dbReference type="Pfam" id="PF01248"/>
    </source>
</evidence>
<dbReference type="SUPFAM" id="SSF55315">
    <property type="entry name" value="L30e-like"/>
    <property type="match status" value="1"/>
</dbReference>
<comment type="function">
    <text evidence="9">Common component of the spliceosome and rRNA processing machinery.</text>
</comment>
<dbReference type="GO" id="GO:0000398">
    <property type="term" value="P:mRNA splicing, via spliceosome"/>
    <property type="evidence" value="ECO:0007669"/>
    <property type="project" value="UniProtKB-UniRule"/>
</dbReference>
<name>A0A565CTE9_9BRAS</name>
<evidence type="ECO:0000256" key="9">
    <source>
        <dbReference type="RuleBase" id="RU366039"/>
    </source>
</evidence>
<dbReference type="GO" id="GO:0003723">
    <property type="term" value="F:RNA binding"/>
    <property type="evidence" value="ECO:0007669"/>
    <property type="project" value="UniProtKB-UniRule"/>
</dbReference>
<proteinExistence type="inferred from homology"/>
<evidence type="ECO:0000256" key="3">
    <source>
        <dbReference type="ARBA" id="ARBA00022664"/>
    </source>
</evidence>
<dbReference type="AlphaFoldDB" id="A0A565CTE9"/>
<gene>
    <name evidence="11" type="ORF">ANE_LOCUS27477</name>
</gene>
<evidence type="ECO:0000256" key="4">
    <source>
        <dbReference type="ARBA" id="ARBA00022728"/>
    </source>
</evidence>
<keyword evidence="5 9" id="KW-0694">RNA-binding</keyword>
<dbReference type="Pfam" id="PF01248">
    <property type="entry name" value="Ribosomal_L7Ae"/>
    <property type="match status" value="1"/>
</dbReference>
<keyword evidence="4" id="KW-0747">Spliceosome</keyword>
<dbReference type="InterPro" id="IPR002415">
    <property type="entry name" value="H/ACA_rnp_Nhp2-like"/>
</dbReference>
<dbReference type="Proteomes" id="UP000489600">
    <property type="component" value="Unassembled WGS sequence"/>
</dbReference>
<dbReference type="EMBL" id="CABITT030000008">
    <property type="protein sequence ID" value="VVB17033.1"/>
    <property type="molecule type" value="Genomic_DNA"/>
</dbReference>
<evidence type="ECO:0000256" key="8">
    <source>
        <dbReference type="ARBA" id="ARBA00023274"/>
    </source>
</evidence>
<evidence type="ECO:0000313" key="12">
    <source>
        <dbReference type="Proteomes" id="UP000489600"/>
    </source>
</evidence>
<comment type="caution">
    <text evidence="11">The sequence shown here is derived from an EMBL/GenBank/DDBJ whole genome shotgun (WGS) entry which is preliminary data.</text>
</comment>
<reference evidence="11" key="1">
    <citation type="submission" date="2019-07" db="EMBL/GenBank/DDBJ databases">
        <authorList>
            <person name="Dittberner H."/>
        </authorList>
    </citation>
    <scope>NUCLEOTIDE SEQUENCE [LARGE SCALE GENOMIC DNA]</scope>
</reference>
<comment type="subcellular location">
    <subcellularLocation>
        <location evidence="1 9">Nucleus</location>
        <location evidence="1 9">Nucleolus</location>
    </subcellularLocation>
</comment>
<dbReference type="Gene3D" id="3.30.1330.30">
    <property type="match status" value="1"/>
</dbReference>
<dbReference type="GO" id="GO:0042254">
    <property type="term" value="P:ribosome biogenesis"/>
    <property type="evidence" value="ECO:0007669"/>
    <property type="project" value="InterPro"/>
</dbReference>
<dbReference type="FunFam" id="3.30.1330.30:FF:000002">
    <property type="entry name" value="NHP2-like protein 1 homolog"/>
    <property type="match status" value="1"/>
</dbReference>
<evidence type="ECO:0000256" key="5">
    <source>
        <dbReference type="ARBA" id="ARBA00022884"/>
    </source>
</evidence>
<comment type="similarity">
    <text evidence="2 9">Belongs to the eukaryotic ribosomal protein eL8 family.</text>
</comment>
<dbReference type="PROSITE" id="PS01082">
    <property type="entry name" value="RIBOSOMAL_L7AE"/>
    <property type="match status" value="1"/>
</dbReference>
<dbReference type="InterPro" id="IPR004037">
    <property type="entry name" value="Ribosomal_eL8-like_CS"/>
</dbReference>
<protein>
    <recommendedName>
        <fullName evidence="10">Ribosomal protein eL8/eL30/eS12/Gadd45 domain-containing protein</fullName>
    </recommendedName>
</protein>
<organism evidence="11 12">
    <name type="scientific">Arabis nemorensis</name>
    <dbReference type="NCBI Taxonomy" id="586526"/>
    <lineage>
        <taxon>Eukaryota</taxon>
        <taxon>Viridiplantae</taxon>
        <taxon>Streptophyta</taxon>
        <taxon>Embryophyta</taxon>
        <taxon>Tracheophyta</taxon>
        <taxon>Spermatophyta</taxon>
        <taxon>Magnoliopsida</taxon>
        <taxon>eudicotyledons</taxon>
        <taxon>Gunneridae</taxon>
        <taxon>Pentapetalae</taxon>
        <taxon>rosids</taxon>
        <taxon>malvids</taxon>
        <taxon>Brassicales</taxon>
        <taxon>Brassicaceae</taxon>
        <taxon>Arabideae</taxon>
        <taxon>Arabis</taxon>
    </lineage>
</organism>
<keyword evidence="6" id="KW-0508">mRNA splicing</keyword>
<evidence type="ECO:0000256" key="7">
    <source>
        <dbReference type="ARBA" id="ARBA00023242"/>
    </source>
</evidence>
<dbReference type="InterPro" id="IPR050257">
    <property type="entry name" value="eL8/uL1-like"/>
</dbReference>
<evidence type="ECO:0000313" key="11">
    <source>
        <dbReference type="EMBL" id="VVB17033.1"/>
    </source>
</evidence>
<dbReference type="OrthoDB" id="1924699at2759"/>
<evidence type="ECO:0000256" key="6">
    <source>
        <dbReference type="ARBA" id="ARBA00023187"/>
    </source>
</evidence>
<dbReference type="CDD" id="cd21104">
    <property type="entry name" value="SNU13"/>
    <property type="match status" value="1"/>
</dbReference>
<keyword evidence="7 9" id="KW-0539">Nucleus</keyword>
<dbReference type="InterPro" id="IPR018492">
    <property type="entry name" value="Ribosomal_eL8/Nhp2"/>
</dbReference>
<keyword evidence="12" id="KW-1185">Reference proteome</keyword>